<dbReference type="SUPFAM" id="SSF52980">
    <property type="entry name" value="Restriction endonuclease-like"/>
    <property type="match status" value="1"/>
</dbReference>
<sequence length="135" mass="15548">MLENAKQLRSNQTDAEQKLWYHLRAHRCMGLKFKRQKPVGRYIVDFVCVEQRLIIELDGGQHAEQHEYDTTRDAWLRSEGFTVLRFWNNEVMLEMESVLEKVRLTLSPVPSPASGRGEQDNPLAPLAGRGLGRGE</sequence>
<dbReference type="PANTHER" id="PTHR38590:SF1">
    <property type="entry name" value="BLL0828 PROTEIN"/>
    <property type="match status" value="1"/>
</dbReference>
<dbReference type="InterPro" id="IPR047216">
    <property type="entry name" value="Endonuclease_DUF559_bact"/>
</dbReference>
<dbReference type="Gene3D" id="3.40.960.10">
    <property type="entry name" value="VSR Endonuclease"/>
    <property type="match status" value="1"/>
</dbReference>
<protein>
    <recommendedName>
        <fullName evidence="2">DUF559 domain-containing protein</fullName>
    </recommendedName>
</protein>
<dbReference type="EMBL" id="AP021857">
    <property type="protein sequence ID" value="BBO20585.1"/>
    <property type="molecule type" value="Genomic_DNA"/>
</dbReference>
<proteinExistence type="predicted"/>
<organism evidence="3 4">
    <name type="scientific">Candidatus Desulfobacillus denitrificans</name>
    <dbReference type="NCBI Taxonomy" id="2608985"/>
    <lineage>
        <taxon>Bacteria</taxon>
        <taxon>Pseudomonadati</taxon>
        <taxon>Pseudomonadota</taxon>
        <taxon>Betaproteobacteria</taxon>
        <taxon>Candidatus Desulfobacillus</taxon>
    </lineage>
</organism>
<dbReference type="InterPro" id="IPR011335">
    <property type="entry name" value="Restrct_endonuc-II-like"/>
</dbReference>
<dbReference type="PANTHER" id="PTHR38590">
    <property type="entry name" value="BLL0828 PROTEIN"/>
    <property type="match status" value="1"/>
</dbReference>
<dbReference type="CDD" id="cd01038">
    <property type="entry name" value="Endonuclease_DUF559"/>
    <property type="match status" value="1"/>
</dbReference>
<dbReference type="KEGG" id="ddz:DSYM_12840"/>
<name>A0A809R8D0_9PROT</name>
<feature type="region of interest" description="Disordered" evidence="1">
    <location>
        <begin position="109"/>
        <end position="135"/>
    </location>
</feature>
<evidence type="ECO:0000313" key="4">
    <source>
        <dbReference type="Proteomes" id="UP000662914"/>
    </source>
</evidence>
<accession>A0A809R8D0</accession>
<dbReference type="InterPro" id="IPR007569">
    <property type="entry name" value="DUF559"/>
</dbReference>
<gene>
    <name evidence="3" type="ORF">DSYM_12840</name>
</gene>
<dbReference type="Proteomes" id="UP000662914">
    <property type="component" value="Chromosome"/>
</dbReference>
<dbReference type="AlphaFoldDB" id="A0A809R8D0"/>
<dbReference type="Pfam" id="PF04480">
    <property type="entry name" value="DUF559"/>
    <property type="match status" value="1"/>
</dbReference>
<evidence type="ECO:0000259" key="2">
    <source>
        <dbReference type="Pfam" id="PF04480"/>
    </source>
</evidence>
<evidence type="ECO:0000313" key="3">
    <source>
        <dbReference type="EMBL" id="BBO20585.1"/>
    </source>
</evidence>
<evidence type="ECO:0000256" key="1">
    <source>
        <dbReference type="SAM" id="MobiDB-lite"/>
    </source>
</evidence>
<reference evidence="3" key="1">
    <citation type="journal article" name="DNA Res.">
        <title>The physiological potential of anammox bacteria as revealed by their core genome structure.</title>
        <authorList>
            <person name="Okubo T."/>
            <person name="Toyoda A."/>
            <person name="Fukuhara K."/>
            <person name="Uchiyama I."/>
            <person name="Harigaya Y."/>
            <person name="Kuroiwa M."/>
            <person name="Suzuki T."/>
            <person name="Murakami Y."/>
            <person name="Suwa Y."/>
            <person name="Takami H."/>
        </authorList>
    </citation>
    <scope>NUCLEOTIDE SEQUENCE</scope>
    <source>
        <strain evidence="3">317325-3</strain>
    </source>
</reference>
<feature type="domain" description="DUF559" evidence="2">
    <location>
        <begin position="3"/>
        <end position="105"/>
    </location>
</feature>